<evidence type="ECO:0000313" key="7">
    <source>
        <dbReference type="EMBL" id="JAG00569.1"/>
    </source>
</evidence>
<accession>A0A0A9VY52</accession>
<evidence type="ECO:0000256" key="1">
    <source>
        <dbReference type="ARBA" id="ARBA00004167"/>
    </source>
</evidence>
<sequence length="184" mass="21007">HFGGDASQGIYSPFTPLLSQEIRLMVRIYLIRGHKLNAKDESNLNPYLQVLTPSMTISDRGHIFLLEKSPVFALKFELQVKLPFDSSITLRVMDWDKYSDDDLIGDTVIDIENRFFSRHRGSCGLAEFYNSEGYNQWRDVYKPSEILESLCESNNLSPPVYSGLKVVVAGKTFKGIFTDEDIKE</sequence>
<dbReference type="InterPro" id="IPR037721">
    <property type="entry name" value="Ferlin"/>
</dbReference>
<evidence type="ECO:0000256" key="5">
    <source>
        <dbReference type="ARBA" id="ARBA00023136"/>
    </source>
</evidence>
<reference evidence="7" key="2">
    <citation type="submission" date="2014-07" db="EMBL/GenBank/DDBJ databases">
        <authorList>
            <person name="Hull J."/>
        </authorList>
    </citation>
    <scope>NUCLEOTIDE SEQUENCE</scope>
</reference>
<dbReference type="PANTHER" id="PTHR12546:SF33">
    <property type="entry name" value="SPERM VESICLE FUSION PROTEIN FER-1"/>
    <property type="match status" value="1"/>
</dbReference>
<comment type="subcellular location">
    <subcellularLocation>
        <location evidence="1">Membrane</location>
        <topology evidence="1">Single-pass membrane protein</topology>
    </subcellularLocation>
</comment>
<dbReference type="AlphaFoldDB" id="A0A0A9VY52"/>
<keyword evidence="3" id="KW-0677">Repeat</keyword>
<feature type="non-terminal residue" evidence="7">
    <location>
        <position position="1"/>
    </location>
</feature>
<evidence type="ECO:0000259" key="6">
    <source>
        <dbReference type="PROSITE" id="PS50004"/>
    </source>
</evidence>
<dbReference type="GO" id="GO:0007009">
    <property type="term" value="P:plasma membrane organization"/>
    <property type="evidence" value="ECO:0007669"/>
    <property type="project" value="TreeGrafter"/>
</dbReference>
<dbReference type="SUPFAM" id="SSF49562">
    <property type="entry name" value="C2 domain (Calcium/lipid-binding domain, CaLB)"/>
    <property type="match status" value="1"/>
</dbReference>
<dbReference type="InterPro" id="IPR035892">
    <property type="entry name" value="C2_domain_sf"/>
</dbReference>
<dbReference type="InterPro" id="IPR000008">
    <property type="entry name" value="C2_dom"/>
</dbReference>
<reference evidence="7" key="1">
    <citation type="journal article" date="2014" name="PLoS ONE">
        <title>Transcriptome-Based Identification of ABC Transporters in the Western Tarnished Plant Bug Lygus hesperus.</title>
        <authorList>
            <person name="Hull J.J."/>
            <person name="Chaney K."/>
            <person name="Geib S.M."/>
            <person name="Fabrick J.A."/>
            <person name="Brent C.S."/>
            <person name="Walsh D."/>
            <person name="Lavine L.C."/>
        </authorList>
    </citation>
    <scope>NUCLEOTIDE SEQUENCE</scope>
</reference>
<dbReference type="InterPro" id="IPR037724">
    <property type="entry name" value="C2E_Ferlin"/>
</dbReference>
<dbReference type="InterPro" id="IPR055072">
    <property type="entry name" value="Ferlin_DSRM"/>
</dbReference>
<dbReference type="Pfam" id="PF22901">
    <property type="entry name" value="dsrm_Ferlin"/>
    <property type="match status" value="1"/>
</dbReference>
<feature type="domain" description="C2" evidence="6">
    <location>
        <begin position="12"/>
        <end position="124"/>
    </location>
</feature>
<dbReference type="PANTHER" id="PTHR12546">
    <property type="entry name" value="FER-1-LIKE"/>
    <property type="match status" value="1"/>
</dbReference>
<proteinExistence type="predicted"/>
<gene>
    <name evidence="7" type="primary">FER1L6_1</name>
    <name evidence="7" type="ORF">CM83_22142</name>
</gene>
<feature type="non-terminal residue" evidence="7">
    <location>
        <position position="184"/>
    </location>
</feature>
<evidence type="ECO:0000256" key="2">
    <source>
        <dbReference type="ARBA" id="ARBA00022692"/>
    </source>
</evidence>
<dbReference type="EMBL" id="GBHO01043035">
    <property type="protein sequence ID" value="JAG00569.1"/>
    <property type="molecule type" value="Transcribed_RNA"/>
</dbReference>
<dbReference type="GO" id="GO:0016020">
    <property type="term" value="C:membrane"/>
    <property type="evidence" value="ECO:0007669"/>
    <property type="project" value="UniProtKB-SubCell"/>
</dbReference>
<dbReference type="PROSITE" id="PS50004">
    <property type="entry name" value="C2"/>
    <property type="match status" value="1"/>
</dbReference>
<organism evidence="7">
    <name type="scientific">Lygus hesperus</name>
    <name type="common">Western plant bug</name>
    <dbReference type="NCBI Taxonomy" id="30085"/>
    <lineage>
        <taxon>Eukaryota</taxon>
        <taxon>Metazoa</taxon>
        <taxon>Ecdysozoa</taxon>
        <taxon>Arthropoda</taxon>
        <taxon>Hexapoda</taxon>
        <taxon>Insecta</taxon>
        <taxon>Pterygota</taxon>
        <taxon>Neoptera</taxon>
        <taxon>Paraneoptera</taxon>
        <taxon>Hemiptera</taxon>
        <taxon>Heteroptera</taxon>
        <taxon>Panheteroptera</taxon>
        <taxon>Cimicomorpha</taxon>
        <taxon>Miridae</taxon>
        <taxon>Mirini</taxon>
        <taxon>Lygus</taxon>
    </lineage>
</organism>
<evidence type="ECO:0000256" key="4">
    <source>
        <dbReference type="ARBA" id="ARBA00022989"/>
    </source>
</evidence>
<evidence type="ECO:0000256" key="3">
    <source>
        <dbReference type="ARBA" id="ARBA00022737"/>
    </source>
</evidence>
<name>A0A0A9VY52_LYGHE</name>
<dbReference type="Gene3D" id="2.60.40.150">
    <property type="entry name" value="C2 domain"/>
    <property type="match status" value="1"/>
</dbReference>
<protein>
    <submittedName>
        <fullName evidence="7">Fer-1-like protein 6</fullName>
    </submittedName>
</protein>
<keyword evidence="2" id="KW-0812">Transmembrane</keyword>
<keyword evidence="5" id="KW-0472">Membrane</keyword>
<keyword evidence="4" id="KW-1133">Transmembrane helix</keyword>
<dbReference type="CDD" id="cd04037">
    <property type="entry name" value="C2E_Ferlin"/>
    <property type="match status" value="1"/>
</dbReference>